<keyword evidence="3" id="KW-1185">Reference proteome</keyword>
<reference evidence="2" key="2">
    <citation type="submission" date="2020-09" db="EMBL/GenBank/DDBJ databases">
        <authorList>
            <person name="Sun Q."/>
            <person name="Ohkuma M."/>
        </authorList>
    </citation>
    <scope>NUCLEOTIDE SEQUENCE</scope>
    <source>
        <strain evidence="2">JCM 4790</strain>
    </source>
</reference>
<sequence>MIFFVPVVFLAAVVLVGFFLLQSLGAALPGGSRWAGRQRAVAAAAFACAAAATASYALGAIGLMSTVAVAQEGGADSAPFPYDHPCRLRLEGAVDYEVRFTTLSTVCVMEDGERRAVDDVPQGVRVTAAASAACAAALAVPLLVSTRTPRVRPAATERR</sequence>
<accession>A0A918NP09</accession>
<dbReference type="RefSeq" id="WP_190191891.1">
    <property type="nucleotide sequence ID" value="NZ_BMVU01000021.1"/>
</dbReference>
<dbReference type="EMBL" id="BMVU01000021">
    <property type="protein sequence ID" value="GGX83975.1"/>
    <property type="molecule type" value="Genomic_DNA"/>
</dbReference>
<keyword evidence="1" id="KW-0812">Transmembrane</keyword>
<organism evidence="2 3">
    <name type="scientific">Streptomyces minutiscleroticus</name>
    <dbReference type="NCBI Taxonomy" id="68238"/>
    <lineage>
        <taxon>Bacteria</taxon>
        <taxon>Bacillati</taxon>
        <taxon>Actinomycetota</taxon>
        <taxon>Actinomycetes</taxon>
        <taxon>Kitasatosporales</taxon>
        <taxon>Streptomycetaceae</taxon>
        <taxon>Streptomyces</taxon>
    </lineage>
</organism>
<dbReference type="AlphaFoldDB" id="A0A918NP09"/>
<evidence type="ECO:0000313" key="2">
    <source>
        <dbReference type="EMBL" id="GGX83975.1"/>
    </source>
</evidence>
<keyword evidence="1" id="KW-0472">Membrane</keyword>
<evidence type="ECO:0000313" key="3">
    <source>
        <dbReference type="Proteomes" id="UP000619244"/>
    </source>
</evidence>
<feature type="transmembrane region" description="Helical" evidence="1">
    <location>
        <begin position="6"/>
        <end position="28"/>
    </location>
</feature>
<dbReference type="Proteomes" id="UP000619244">
    <property type="component" value="Unassembled WGS sequence"/>
</dbReference>
<protein>
    <submittedName>
        <fullName evidence="2">Uncharacterized protein</fullName>
    </submittedName>
</protein>
<proteinExistence type="predicted"/>
<evidence type="ECO:0000256" key="1">
    <source>
        <dbReference type="SAM" id="Phobius"/>
    </source>
</evidence>
<feature type="transmembrane region" description="Helical" evidence="1">
    <location>
        <begin position="40"/>
        <end position="64"/>
    </location>
</feature>
<gene>
    <name evidence="2" type="ORF">GCM10010358_42710</name>
</gene>
<name>A0A918NP09_9ACTN</name>
<comment type="caution">
    <text evidence="2">The sequence shown here is derived from an EMBL/GenBank/DDBJ whole genome shotgun (WGS) entry which is preliminary data.</text>
</comment>
<keyword evidence="1" id="KW-1133">Transmembrane helix</keyword>
<reference evidence="2" key="1">
    <citation type="journal article" date="2014" name="Int. J. Syst. Evol. Microbiol.">
        <title>Complete genome sequence of Corynebacterium casei LMG S-19264T (=DSM 44701T), isolated from a smear-ripened cheese.</title>
        <authorList>
            <consortium name="US DOE Joint Genome Institute (JGI-PGF)"/>
            <person name="Walter F."/>
            <person name="Albersmeier A."/>
            <person name="Kalinowski J."/>
            <person name="Ruckert C."/>
        </authorList>
    </citation>
    <scope>NUCLEOTIDE SEQUENCE</scope>
    <source>
        <strain evidence="2">JCM 4790</strain>
    </source>
</reference>